<evidence type="ECO:0000313" key="3">
    <source>
        <dbReference type="EMBL" id="RKP05510.1"/>
    </source>
</evidence>
<proteinExistence type="predicted"/>
<keyword evidence="4" id="KW-1185">Reference proteome</keyword>
<evidence type="ECO:0000256" key="2">
    <source>
        <dbReference type="SAM" id="Phobius"/>
    </source>
</evidence>
<dbReference type="Proteomes" id="UP000271241">
    <property type="component" value="Unassembled WGS sequence"/>
</dbReference>
<name>A0A4P9XJX7_9FUNG</name>
<keyword evidence="2" id="KW-0472">Membrane</keyword>
<gene>
    <name evidence="3" type="ORF">THASP1DRAFT_26007</name>
</gene>
<evidence type="ECO:0000256" key="1">
    <source>
        <dbReference type="SAM" id="MobiDB-lite"/>
    </source>
</evidence>
<keyword evidence="2" id="KW-0812">Transmembrane</keyword>
<feature type="compositionally biased region" description="Low complexity" evidence="1">
    <location>
        <begin position="66"/>
        <end position="83"/>
    </location>
</feature>
<keyword evidence="2" id="KW-1133">Transmembrane helix</keyword>
<feature type="region of interest" description="Disordered" evidence="1">
    <location>
        <begin position="59"/>
        <end position="83"/>
    </location>
</feature>
<sequence>MAGSSARVHHATEAYALDLSVFPWDAARLLLVGCILAVLAGCFYYAWTSARDAFQEWQGKQPRPLPSRSPLLHGHLRSRSSSPSHYAYEYPVTPTGAAFDEEAMSPHVMLARRSNSSRFGIGRSRAEQLASTTAATASPPGLSECSTPSTWTDSAAVAAALPGLHAPVTLAGTSAPTTVVIRTSDDAPAVAVASASVVVQRSDQHA</sequence>
<evidence type="ECO:0000313" key="4">
    <source>
        <dbReference type="Proteomes" id="UP000271241"/>
    </source>
</evidence>
<organism evidence="3 4">
    <name type="scientific">Thamnocephalis sphaerospora</name>
    <dbReference type="NCBI Taxonomy" id="78915"/>
    <lineage>
        <taxon>Eukaryota</taxon>
        <taxon>Fungi</taxon>
        <taxon>Fungi incertae sedis</taxon>
        <taxon>Zoopagomycota</taxon>
        <taxon>Zoopagomycotina</taxon>
        <taxon>Zoopagomycetes</taxon>
        <taxon>Zoopagales</taxon>
        <taxon>Sigmoideomycetaceae</taxon>
        <taxon>Thamnocephalis</taxon>
    </lineage>
</organism>
<feature type="transmembrane region" description="Helical" evidence="2">
    <location>
        <begin position="26"/>
        <end position="47"/>
    </location>
</feature>
<protein>
    <submittedName>
        <fullName evidence="3">Uncharacterized protein</fullName>
    </submittedName>
</protein>
<dbReference type="OrthoDB" id="10616924at2759"/>
<accession>A0A4P9XJX7</accession>
<reference evidence="4" key="1">
    <citation type="journal article" date="2018" name="Nat. Microbiol.">
        <title>Leveraging single-cell genomics to expand the fungal tree of life.</title>
        <authorList>
            <person name="Ahrendt S.R."/>
            <person name="Quandt C.A."/>
            <person name="Ciobanu D."/>
            <person name="Clum A."/>
            <person name="Salamov A."/>
            <person name="Andreopoulos B."/>
            <person name="Cheng J.F."/>
            <person name="Woyke T."/>
            <person name="Pelin A."/>
            <person name="Henrissat B."/>
            <person name="Reynolds N.K."/>
            <person name="Benny G.L."/>
            <person name="Smith M.E."/>
            <person name="James T.Y."/>
            <person name="Grigoriev I.V."/>
        </authorList>
    </citation>
    <scope>NUCLEOTIDE SEQUENCE [LARGE SCALE GENOMIC DNA]</scope>
    <source>
        <strain evidence="4">RSA 1356</strain>
    </source>
</reference>
<dbReference type="AlphaFoldDB" id="A0A4P9XJX7"/>
<dbReference type="EMBL" id="KZ993109">
    <property type="protein sequence ID" value="RKP05510.1"/>
    <property type="molecule type" value="Genomic_DNA"/>
</dbReference>